<dbReference type="AlphaFoldDB" id="A0A1I4BAZ3"/>
<protein>
    <submittedName>
        <fullName evidence="2">Uncharacterized protein</fullName>
    </submittedName>
</protein>
<keyword evidence="1" id="KW-1133">Transmembrane helix</keyword>
<feature type="transmembrane region" description="Helical" evidence="1">
    <location>
        <begin position="44"/>
        <end position="65"/>
    </location>
</feature>
<feature type="transmembrane region" description="Helical" evidence="1">
    <location>
        <begin position="388"/>
        <end position="406"/>
    </location>
</feature>
<evidence type="ECO:0000313" key="3">
    <source>
        <dbReference type="Proteomes" id="UP000199607"/>
    </source>
</evidence>
<reference evidence="3" key="1">
    <citation type="submission" date="2016-10" db="EMBL/GenBank/DDBJ databases">
        <authorList>
            <person name="Varghese N."/>
            <person name="Submissions S."/>
        </authorList>
    </citation>
    <scope>NUCLEOTIDE SEQUENCE [LARGE SCALE GENOMIC DNA]</scope>
    <source>
        <strain evidence="3">CGMCC 1.7738</strain>
    </source>
</reference>
<sequence length="574" mass="63139">MPGVSIRRRATTTPAVALSYLLVVCSIGALRIGSLPVGPWEDIYTQLAGFWLFLFAGHLLMLWAVRWRRLGWATVSTFTLIATLAIVSMTLQWGYPFGLHDPWVHLDTLTTAQLNPVNNPYPLFHALLLAVTALTELSKQQVLMGVPIIAVSAGIGFLSMLMRRIPLSAVAGQTLLIVGAPALLLGVIARPFTLAMPFVLVIYWVVYAFTPRRAMAVLAVVLTFPLLWLHPFVAFCALVIITTAFVARLFWVDDQQYRPGWKLTAMLSLLAAAFVVYVAFVSSIGQQVIASIIETVGSLQTQSPPAATDGPTQTQPSLFAKLLTPRGAVEALARLAYVLSLGFAAVVSLLLPSPSRRFWHNSLVVMVAGSLIGTALLVGAVLSTKGITIYRVVQVAPLLVLPLAIGVFRQYSKRPHELLAVGFAVMILIAGLGTAFGSPVTGKATYSATEPQVTGVQWVAQHRTTNIIGTWMTFWIIEGMYGKPASYRWSPGDMIGKQRYEERSAAYSWLVNDQEPDALYVVDRVERTRAQLEKRESNRRQPLNCLHQFRQFGNRIYDNRGTRVYLRGEASVCT</sequence>
<feature type="transmembrane region" description="Helical" evidence="1">
    <location>
        <begin position="72"/>
        <end position="95"/>
    </location>
</feature>
<feature type="transmembrane region" description="Helical" evidence="1">
    <location>
        <begin position="418"/>
        <end position="437"/>
    </location>
</feature>
<evidence type="ECO:0000256" key="1">
    <source>
        <dbReference type="SAM" id="Phobius"/>
    </source>
</evidence>
<proteinExistence type="predicted"/>
<accession>A0A1I4BAZ3</accession>
<feature type="transmembrane region" description="Helical" evidence="1">
    <location>
        <begin position="142"/>
        <end position="162"/>
    </location>
</feature>
<gene>
    <name evidence="2" type="ORF">SAMN04487950_0394</name>
</gene>
<organism evidence="2 3">
    <name type="scientific">Halogranum rubrum</name>
    <dbReference type="NCBI Taxonomy" id="553466"/>
    <lineage>
        <taxon>Archaea</taxon>
        <taxon>Methanobacteriati</taxon>
        <taxon>Methanobacteriota</taxon>
        <taxon>Stenosarchaea group</taxon>
        <taxon>Halobacteria</taxon>
        <taxon>Halobacteriales</taxon>
        <taxon>Haloferacaceae</taxon>
    </lineage>
</organism>
<feature type="transmembrane region" description="Helical" evidence="1">
    <location>
        <begin position="174"/>
        <end position="207"/>
    </location>
</feature>
<feature type="transmembrane region" description="Helical" evidence="1">
    <location>
        <begin position="263"/>
        <end position="284"/>
    </location>
</feature>
<dbReference type="STRING" id="553466.SAMN04487950_0394"/>
<keyword evidence="3" id="KW-1185">Reference proteome</keyword>
<feature type="transmembrane region" description="Helical" evidence="1">
    <location>
        <begin position="331"/>
        <end position="351"/>
    </location>
</feature>
<feature type="transmembrane region" description="Helical" evidence="1">
    <location>
        <begin position="363"/>
        <end position="382"/>
    </location>
</feature>
<feature type="transmembrane region" description="Helical" evidence="1">
    <location>
        <begin position="12"/>
        <end position="32"/>
    </location>
</feature>
<feature type="transmembrane region" description="Helical" evidence="1">
    <location>
        <begin position="227"/>
        <end position="251"/>
    </location>
</feature>
<keyword evidence="1" id="KW-0472">Membrane</keyword>
<name>A0A1I4BAZ3_9EURY</name>
<dbReference type="Proteomes" id="UP000199607">
    <property type="component" value="Unassembled WGS sequence"/>
</dbReference>
<evidence type="ECO:0000313" key="2">
    <source>
        <dbReference type="EMBL" id="SFK65199.1"/>
    </source>
</evidence>
<keyword evidence="1" id="KW-0812">Transmembrane</keyword>
<dbReference type="EMBL" id="FOTC01000001">
    <property type="protein sequence ID" value="SFK65199.1"/>
    <property type="molecule type" value="Genomic_DNA"/>
</dbReference>
<dbReference type="RefSeq" id="WP_143085655.1">
    <property type="nucleotide sequence ID" value="NZ_FOTC01000001.1"/>
</dbReference>